<dbReference type="NCBIfam" id="TIGR00466">
    <property type="entry name" value="kdsB"/>
    <property type="match status" value="1"/>
</dbReference>
<dbReference type="AlphaFoldDB" id="A0A4Y8UNM3"/>
<dbReference type="Proteomes" id="UP000298133">
    <property type="component" value="Unassembled WGS sequence"/>
</dbReference>
<dbReference type="InterPro" id="IPR029044">
    <property type="entry name" value="Nucleotide-diphossugar_trans"/>
</dbReference>
<name>A0A4Y8UNM3_9GAMM</name>
<reference evidence="6 7" key="1">
    <citation type="submission" date="2019-03" db="EMBL/GenBank/DDBJ databases">
        <title>Draft genome of Gammaproteobacteria bacterium LSUCC0057, a member of the SAR92 clade.</title>
        <authorList>
            <person name="Lanclos V.C."/>
            <person name="Doiron C."/>
            <person name="Henson M.W."/>
            <person name="Thrash J.C."/>
        </authorList>
    </citation>
    <scope>NUCLEOTIDE SEQUENCE [LARGE SCALE GENOMIC DNA]</scope>
    <source>
        <strain evidence="6 7">LSUCC0057</strain>
    </source>
</reference>
<dbReference type="EMBL" id="SPIA01000001">
    <property type="protein sequence ID" value="TFH68893.1"/>
    <property type="molecule type" value="Genomic_DNA"/>
</dbReference>
<evidence type="ECO:0000313" key="6">
    <source>
        <dbReference type="EMBL" id="TFH68893.1"/>
    </source>
</evidence>
<dbReference type="Gene3D" id="3.90.550.10">
    <property type="entry name" value="Spore Coat Polysaccharide Biosynthesis Protein SpsA, Chain A"/>
    <property type="match status" value="1"/>
</dbReference>
<comment type="similarity">
    <text evidence="5">Belongs to the KdsB family.</text>
</comment>
<evidence type="ECO:0000256" key="3">
    <source>
        <dbReference type="ARBA" id="ARBA00022695"/>
    </source>
</evidence>
<dbReference type="NCBIfam" id="NF009905">
    <property type="entry name" value="PRK13368.1"/>
    <property type="match status" value="1"/>
</dbReference>
<keyword evidence="3 5" id="KW-0548">Nucleotidyltransferase</keyword>
<dbReference type="NCBIfam" id="NF003952">
    <property type="entry name" value="PRK05450.1-5"/>
    <property type="match status" value="1"/>
</dbReference>
<dbReference type="GO" id="GO:0033468">
    <property type="term" value="P:CMP-keto-3-deoxy-D-manno-octulosonic acid biosynthetic process"/>
    <property type="evidence" value="ECO:0007669"/>
    <property type="project" value="UniProtKB-UniRule"/>
</dbReference>
<evidence type="ECO:0000256" key="1">
    <source>
        <dbReference type="ARBA" id="ARBA00004370"/>
    </source>
</evidence>
<dbReference type="PANTHER" id="PTHR42866:SF2">
    <property type="entry name" value="3-DEOXY-MANNO-OCTULOSONATE CYTIDYLYLTRANSFERASE, MITOCHONDRIAL"/>
    <property type="match status" value="1"/>
</dbReference>
<dbReference type="InterPro" id="IPR003329">
    <property type="entry name" value="Cytidylyl_trans"/>
</dbReference>
<sequence>MDFRVIIPARFASTRLPGKPLRDIGGQTMIERVWRQAVQSSAAQVVVATDDQRIVEAVRQFGGDVVMTRSDHLSGTDRLYEVAQQLGWCDQTIVVNVQGDEPLIPPAVIDQVAANLAAVPLAGVATLCEAITELAVFTDPNSVKVVAAANGLAHYFSRAPIPWPRDAFADGVRQLPADLPAARHIGIYAYRVASLRAYVSWPPAALEQFESLEQLRFLANGVAVHVAAACAQVPGGVDTEADLDAVIAYLATQ</sequence>
<dbReference type="OrthoDB" id="9815559at2"/>
<dbReference type="GO" id="GO:0008690">
    <property type="term" value="F:3-deoxy-manno-octulosonate cytidylyltransferase activity"/>
    <property type="evidence" value="ECO:0007669"/>
    <property type="project" value="UniProtKB-UniRule"/>
</dbReference>
<evidence type="ECO:0000313" key="7">
    <source>
        <dbReference type="Proteomes" id="UP000298133"/>
    </source>
</evidence>
<evidence type="ECO:0000256" key="4">
    <source>
        <dbReference type="ARBA" id="ARBA00022985"/>
    </source>
</evidence>
<accession>A0A4Y8UNM3</accession>
<dbReference type="UniPathway" id="UPA00358">
    <property type="reaction ID" value="UER00476"/>
</dbReference>
<protein>
    <recommendedName>
        <fullName evidence="5">3-deoxy-manno-octulosonate cytidylyltransferase</fullName>
        <ecNumber evidence="5">2.7.7.38</ecNumber>
    </recommendedName>
    <alternativeName>
        <fullName evidence="5">CMP-2-keto-3-deoxyoctulosonic acid synthase</fullName>
        <shortName evidence="5">CKS</shortName>
        <shortName evidence="5">CMP-KDO synthase</shortName>
    </alternativeName>
</protein>
<dbReference type="InterPro" id="IPR004528">
    <property type="entry name" value="KdsB"/>
</dbReference>
<organism evidence="6 7">
    <name type="scientific">Gammaproteobacteria bacterium LSUCC0057</name>
    <dbReference type="NCBI Taxonomy" id="2559237"/>
    <lineage>
        <taxon>Bacteria</taxon>
        <taxon>Pseudomonadati</taxon>
        <taxon>Pseudomonadota</taxon>
        <taxon>Gammaproteobacteria</taxon>
        <taxon>Cellvibrionales</taxon>
        <taxon>Porticoccaceae</taxon>
        <taxon>SAR92 clade</taxon>
    </lineage>
</organism>
<dbReference type="CDD" id="cd02517">
    <property type="entry name" value="CMP-KDO-Synthetase"/>
    <property type="match status" value="1"/>
</dbReference>
<comment type="function">
    <text evidence="5">Activates KDO (a required 8-carbon sugar) for incorporation into bacterial lipopolysaccharide in Gram-negative bacteria.</text>
</comment>
<comment type="pathway">
    <text evidence="5">Nucleotide-sugar biosynthesis; CMP-3-deoxy-D-manno-octulosonate biosynthesis; CMP-3-deoxy-D-manno-octulosonate from 3-deoxy-D-manno-octulosonate and CTP: step 1/1.</text>
</comment>
<comment type="catalytic activity">
    <reaction evidence="5">
        <text>3-deoxy-alpha-D-manno-oct-2-ulosonate + CTP = CMP-3-deoxy-beta-D-manno-octulosonate + diphosphate</text>
        <dbReference type="Rhea" id="RHEA:23448"/>
        <dbReference type="ChEBI" id="CHEBI:33019"/>
        <dbReference type="ChEBI" id="CHEBI:37563"/>
        <dbReference type="ChEBI" id="CHEBI:85986"/>
        <dbReference type="ChEBI" id="CHEBI:85987"/>
        <dbReference type="EC" id="2.7.7.38"/>
    </reaction>
</comment>
<dbReference type="EC" id="2.7.7.38" evidence="5"/>
<evidence type="ECO:0000256" key="5">
    <source>
        <dbReference type="HAMAP-Rule" id="MF_00057"/>
    </source>
</evidence>
<keyword evidence="5" id="KW-0963">Cytoplasm</keyword>
<dbReference type="FunFam" id="3.90.550.10:FF:000011">
    <property type="entry name" value="3-deoxy-manno-octulosonate cytidylyltransferase"/>
    <property type="match status" value="1"/>
</dbReference>
<dbReference type="PANTHER" id="PTHR42866">
    <property type="entry name" value="3-DEOXY-MANNO-OCTULOSONATE CYTIDYLYLTRANSFERASE"/>
    <property type="match status" value="1"/>
</dbReference>
<keyword evidence="7" id="KW-1185">Reference proteome</keyword>
<comment type="caution">
    <text evidence="6">The sequence shown here is derived from an EMBL/GenBank/DDBJ whole genome shotgun (WGS) entry which is preliminary data.</text>
</comment>
<dbReference type="GO" id="GO:0016020">
    <property type="term" value="C:membrane"/>
    <property type="evidence" value="ECO:0007669"/>
    <property type="project" value="UniProtKB-SubCell"/>
</dbReference>
<gene>
    <name evidence="5 6" type="primary">kdsB</name>
    <name evidence="6" type="ORF">E3W66_02790</name>
</gene>
<keyword evidence="2 5" id="KW-0808">Transferase</keyword>
<dbReference type="GO" id="GO:0005829">
    <property type="term" value="C:cytosol"/>
    <property type="evidence" value="ECO:0007669"/>
    <property type="project" value="TreeGrafter"/>
</dbReference>
<dbReference type="Pfam" id="PF02348">
    <property type="entry name" value="CTP_transf_3"/>
    <property type="match status" value="1"/>
</dbReference>
<keyword evidence="4 5" id="KW-0448">Lipopolysaccharide biosynthesis</keyword>
<dbReference type="NCBIfam" id="NF003950">
    <property type="entry name" value="PRK05450.1-3"/>
    <property type="match status" value="1"/>
</dbReference>
<dbReference type="HAMAP" id="MF_00057">
    <property type="entry name" value="KdsB"/>
    <property type="match status" value="1"/>
</dbReference>
<dbReference type="SUPFAM" id="SSF53448">
    <property type="entry name" value="Nucleotide-diphospho-sugar transferases"/>
    <property type="match status" value="1"/>
</dbReference>
<comment type="subcellular location">
    <subcellularLocation>
        <location evidence="5">Cytoplasm</location>
    </subcellularLocation>
    <subcellularLocation>
        <location evidence="1">Membrane</location>
    </subcellularLocation>
</comment>
<evidence type="ECO:0000256" key="2">
    <source>
        <dbReference type="ARBA" id="ARBA00022679"/>
    </source>
</evidence>
<dbReference type="GO" id="GO:0009103">
    <property type="term" value="P:lipopolysaccharide biosynthetic process"/>
    <property type="evidence" value="ECO:0007669"/>
    <property type="project" value="UniProtKB-UniRule"/>
</dbReference>
<proteinExistence type="inferred from homology"/>